<dbReference type="SUPFAM" id="SSF50630">
    <property type="entry name" value="Acid proteases"/>
    <property type="match status" value="1"/>
</dbReference>
<evidence type="ECO:0000259" key="1">
    <source>
        <dbReference type="Pfam" id="PF00026"/>
    </source>
</evidence>
<dbReference type="Proteomes" id="UP000009168">
    <property type="component" value="Unassembled WGS sequence"/>
</dbReference>
<keyword evidence="3" id="KW-1185">Reference proteome</keyword>
<dbReference type="KEGG" id="tet:TTHERM_00646950"/>
<proteinExistence type="predicted"/>
<dbReference type="GeneID" id="7833606"/>
<dbReference type="RefSeq" id="XP_001027404.1">
    <property type="nucleotide sequence ID" value="XM_001027404.1"/>
</dbReference>
<dbReference type="InterPro" id="IPR021109">
    <property type="entry name" value="Peptidase_aspartic_dom_sf"/>
</dbReference>
<dbReference type="InParanoid" id="I7LY13"/>
<reference evidence="3" key="1">
    <citation type="journal article" date="2006" name="PLoS Biol.">
        <title>Macronuclear genome sequence of the ciliate Tetrahymena thermophila, a model eukaryote.</title>
        <authorList>
            <person name="Eisen J.A."/>
            <person name="Coyne R.S."/>
            <person name="Wu M."/>
            <person name="Wu D."/>
            <person name="Thiagarajan M."/>
            <person name="Wortman J.R."/>
            <person name="Badger J.H."/>
            <person name="Ren Q."/>
            <person name="Amedeo P."/>
            <person name="Jones K.M."/>
            <person name="Tallon L.J."/>
            <person name="Delcher A.L."/>
            <person name="Salzberg S.L."/>
            <person name="Silva J.C."/>
            <person name="Haas B.J."/>
            <person name="Majoros W.H."/>
            <person name="Farzad M."/>
            <person name="Carlton J.M."/>
            <person name="Smith R.K. Jr."/>
            <person name="Garg J."/>
            <person name="Pearlman R.E."/>
            <person name="Karrer K.M."/>
            <person name="Sun L."/>
            <person name="Manning G."/>
            <person name="Elde N.C."/>
            <person name="Turkewitz A.P."/>
            <person name="Asai D.J."/>
            <person name="Wilkes D.E."/>
            <person name="Wang Y."/>
            <person name="Cai H."/>
            <person name="Collins K."/>
            <person name="Stewart B.A."/>
            <person name="Lee S.R."/>
            <person name="Wilamowska K."/>
            <person name="Weinberg Z."/>
            <person name="Ruzzo W.L."/>
            <person name="Wloga D."/>
            <person name="Gaertig J."/>
            <person name="Frankel J."/>
            <person name="Tsao C.-C."/>
            <person name="Gorovsky M.A."/>
            <person name="Keeling P.J."/>
            <person name="Waller R.F."/>
            <person name="Patron N.J."/>
            <person name="Cherry J.M."/>
            <person name="Stover N.A."/>
            <person name="Krieger C.J."/>
            <person name="del Toro C."/>
            <person name="Ryder H.F."/>
            <person name="Williamson S.C."/>
            <person name="Barbeau R.A."/>
            <person name="Hamilton E.P."/>
            <person name="Orias E."/>
        </authorList>
    </citation>
    <scope>NUCLEOTIDE SEQUENCE [LARGE SCALE GENOMIC DNA]</scope>
    <source>
        <strain evidence="3">SB210</strain>
    </source>
</reference>
<protein>
    <submittedName>
        <fullName evidence="2">Transmembrane protein, putative</fullName>
    </submittedName>
</protein>
<evidence type="ECO:0000313" key="2">
    <source>
        <dbReference type="EMBL" id="EAS07162.1"/>
    </source>
</evidence>
<dbReference type="Gene3D" id="2.40.70.10">
    <property type="entry name" value="Acid Proteases"/>
    <property type="match status" value="1"/>
</dbReference>
<dbReference type="InterPro" id="IPR033121">
    <property type="entry name" value="PEPTIDASE_A1"/>
</dbReference>
<dbReference type="AlphaFoldDB" id="I7LY13"/>
<name>I7LY13_TETTS</name>
<keyword evidence="2" id="KW-0812">Transmembrane</keyword>
<accession>I7LY13</accession>
<dbReference type="EMBL" id="GG662245">
    <property type="protein sequence ID" value="EAS07162.1"/>
    <property type="molecule type" value="Genomic_DNA"/>
</dbReference>
<dbReference type="HOGENOM" id="CLU_063368_0_0_1"/>
<sequence length="343" mass="38403">MTFNKKIISAVLALQIIFCFASCKDLISLDLKLGEYQQLYITTKYGQCEINVIPNLGYCSNSLQISPIKALECGAKLIGENLFVGGSQYSAKFQLGQVETNLSFTIPNTDSAFFGEENLCFGEFVISIQDNIIVELFSQRVIQDQKFYVNIKDIKSLDKVVGSIELGAPNKSLIKKGSNFVSLLSNQGEYSTDYYLYSNRNLSYGNLQLFGGTSALVSLGNPFLCISNFGFESLLQAFSVQGIKYTYLPDENYQVVLESIDKLQNISIDLVKEDNSIFTLTVKPEHYTRQLENGQYELLIQPTFYTNVIALGYTILQPYYLGFDVIAKTVLIAEKAEDNVVSY</sequence>
<evidence type="ECO:0000313" key="3">
    <source>
        <dbReference type="Proteomes" id="UP000009168"/>
    </source>
</evidence>
<keyword evidence="2" id="KW-0472">Membrane</keyword>
<feature type="domain" description="Peptidase A1" evidence="1">
    <location>
        <begin position="130"/>
        <end position="334"/>
    </location>
</feature>
<gene>
    <name evidence="2" type="ORF">TTHERM_00646950</name>
</gene>
<organism evidence="2 3">
    <name type="scientific">Tetrahymena thermophila (strain SB210)</name>
    <dbReference type="NCBI Taxonomy" id="312017"/>
    <lineage>
        <taxon>Eukaryota</taxon>
        <taxon>Sar</taxon>
        <taxon>Alveolata</taxon>
        <taxon>Ciliophora</taxon>
        <taxon>Intramacronucleata</taxon>
        <taxon>Oligohymenophorea</taxon>
        <taxon>Hymenostomatida</taxon>
        <taxon>Tetrahymenina</taxon>
        <taxon>Tetrahymenidae</taxon>
        <taxon>Tetrahymena</taxon>
    </lineage>
</organism>
<dbReference type="Pfam" id="PF00026">
    <property type="entry name" value="Asp"/>
    <property type="match status" value="1"/>
</dbReference>